<dbReference type="GO" id="GO:0016887">
    <property type="term" value="F:ATP hydrolysis activity"/>
    <property type="evidence" value="ECO:0007669"/>
    <property type="project" value="InterPro"/>
</dbReference>
<keyword evidence="3" id="KW-0547">Nucleotide-binding</keyword>
<dbReference type="InterPro" id="IPR003439">
    <property type="entry name" value="ABC_transporter-like_ATP-bd"/>
</dbReference>
<protein>
    <submittedName>
        <fullName evidence="7">ABC transporter ATP-binding protein</fullName>
    </submittedName>
</protein>
<dbReference type="SMART" id="SM00382">
    <property type="entry name" value="AAA"/>
    <property type="match status" value="1"/>
</dbReference>
<dbReference type="GO" id="GO:0140359">
    <property type="term" value="F:ABC-type transporter activity"/>
    <property type="evidence" value="ECO:0007669"/>
    <property type="project" value="InterPro"/>
</dbReference>
<dbReference type="SUPFAM" id="SSF52540">
    <property type="entry name" value="P-loop containing nucleoside triphosphate hydrolases"/>
    <property type="match status" value="1"/>
</dbReference>
<gene>
    <name evidence="7" type="ORF">FQN05_06695</name>
</gene>
<dbReference type="AlphaFoldDB" id="A0A558IQP7"/>
<feature type="region of interest" description="Disordered" evidence="5">
    <location>
        <begin position="59"/>
        <end position="87"/>
    </location>
</feature>
<evidence type="ECO:0000313" key="8">
    <source>
        <dbReference type="Proteomes" id="UP000320648"/>
    </source>
</evidence>
<dbReference type="GO" id="GO:0016020">
    <property type="term" value="C:membrane"/>
    <property type="evidence" value="ECO:0007669"/>
    <property type="project" value="InterPro"/>
</dbReference>
<evidence type="ECO:0000259" key="6">
    <source>
        <dbReference type="PROSITE" id="PS50893"/>
    </source>
</evidence>
<dbReference type="Pfam" id="PF00005">
    <property type="entry name" value="ABC_tran"/>
    <property type="match status" value="1"/>
</dbReference>
<dbReference type="PROSITE" id="PS50893">
    <property type="entry name" value="ABC_TRANSPORTER_2"/>
    <property type="match status" value="1"/>
</dbReference>
<dbReference type="Gene3D" id="3.40.50.300">
    <property type="entry name" value="P-loop containing nucleotide triphosphate hydrolases"/>
    <property type="match status" value="1"/>
</dbReference>
<evidence type="ECO:0000313" key="7">
    <source>
        <dbReference type="EMBL" id="TVU83640.1"/>
    </source>
</evidence>
<name>A0A558IQP7_9CORY</name>
<dbReference type="EMBL" id="VMTX01000008">
    <property type="protein sequence ID" value="TVU83640.1"/>
    <property type="molecule type" value="Genomic_DNA"/>
</dbReference>
<dbReference type="InterPro" id="IPR050683">
    <property type="entry name" value="Bact_Polysacc_Export_ATP-bd"/>
</dbReference>
<feature type="compositionally biased region" description="Basic and acidic residues" evidence="5">
    <location>
        <begin position="59"/>
        <end position="73"/>
    </location>
</feature>
<comment type="caution">
    <text evidence="7">The sequence shown here is derived from an EMBL/GenBank/DDBJ whole genome shotgun (WGS) entry which is preliminary data.</text>
</comment>
<evidence type="ECO:0000256" key="5">
    <source>
        <dbReference type="SAM" id="MobiDB-lite"/>
    </source>
</evidence>
<reference evidence="7 8" key="1">
    <citation type="submission" date="2019-07" db="EMBL/GenBank/DDBJ databases">
        <title>Draft genome of C. aurimucosum strain 15-4290.</title>
        <authorList>
            <person name="Pacheco L.G.C."/>
            <person name="Aguiar E.R.G.R."/>
            <person name="Navas J."/>
            <person name="Santos C.S."/>
            <person name="Rocha D.J.P.G."/>
        </authorList>
    </citation>
    <scope>NUCLEOTIDE SEQUENCE [LARGE SCALE GENOMIC DNA]</scope>
    <source>
        <strain evidence="7 8">15-4290</strain>
    </source>
</reference>
<organism evidence="7 8">
    <name type="scientific">Corynebacterium aurimucosum</name>
    <dbReference type="NCBI Taxonomy" id="169292"/>
    <lineage>
        <taxon>Bacteria</taxon>
        <taxon>Bacillati</taxon>
        <taxon>Actinomycetota</taxon>
        <taxon>Actinomycetes</taxon>
        <taxon>Mycobacteriales</taxon>
        <taxon>Corynebacteriaceae</taxon>
        <taxon>Corynebacterium</taxon>
    </lineage>
</organism>
<dbReference type="GO" id="GO:0005524">
    <property type="term" value="F:ATP binding"/>
    <property type="evidence" value="ECO:0007669"/>
    <property type="project" value="UniProtKB-KW"/>
</dbReference>
<evidence type="ECO:0000256" key="4">
    <source>
        <dbReference type="ARBA" id="ARBA00022840"/>
    </source>
</evidence>
<comment type="similarity">
    <text evidence="1">Belongs to the ABC transporter superfamily.</text>
</comment>
<keyword evidence="4 7" id="KW-0067">ATP-binding</keyword>
<dbReference type="Proteomes" id="UP000320648">
    <property type="component" value="Unassembled WGS sequence"/>
</dbReference>
<feature type="domain" description="ABC transporter" evidence="6">
    <location>
        <begin position="100"/>
        <end position="337"/>
    </location>
</feature>
<dbReference type="InterPro" id="IPR027417">
    <property type="entry name" value="P-loop_NTPase"/>
</dbReference>
<dbReference type="PANTHER" id="PTHR46743">
    <property type="entry name" value="TEICHOIC ACIDS EXPORT ATP-BINDING PROTEIN TAGH"/>
    <property type="match status" value="1"/>
</dbReference>
<sequence>MMLRFIAPHLVSRRGESLWPGALEPLCLVLSSSGGRRISMFDSSKLPAAPGEYLETKKKVTDEKNEDQSRESYIEEPSVAERPAQSQSDLDINYVERANVVVDNVSKRYVISQGRSSDASMTRVSRGKTVVDAIVSASLIALPGESIGIIGLNGSGKSTLLSMIAGGLAPTSGRILTRSQPTLMGVSPALQPDLSGEHNIYLGCLALGMSPADARAQIPEIAEWTELGDAIKRPMKTYSSGMSARLSFAISTAVRPDILMIDEALSTGDAAFGAKASARMRELLERAGNLFLVSHAIKEIENNCNRAIWISKGRIIADGSTDAVAGQYHEWAKLMGREDKQPAHDFLAEVTAAYRPPMVLLEKPLGGEK</sequence>
<accession>A0A558IQP7</accession>
<dbReference type="InterPro" id="IPR003593">
    <property type="entry name" value="AAA+_ATPase"/>
</dbReference>
<dbReference type="PANTHER" id="PTHR46743:SF2">
    <property type="entry name" value="TEICHOIC ACIDS EXPORT ATP-BINDING PROTEIN TAGH"/>
    <property type="match status" value="1"/>
</dbReference>
<proteinExistence type="inferred from homology"/>
<evidence type="ECO:0000256" key="2">
    <source>
        <dbReference type="ARBA" id="ARBA00022448"/>
    </source>
</evidence>
<evidence type="ECO:0000256" key="1">
    <source>
        <dbReference type="ARBA" id="ARBA00005417"/>
    </source>
</evidence>
<dbReference type="PROSITE" id="PS00211">
    <property type="entry name" value="ABC_TRANSPORTER_1"/>
    <property type="match status" value="1"/>
</dbReference>
<dbReference type="CDD" id="cd03220">
    <property type="entry name" value="ABC_KpsT_Wzt"/>
    <property type="match status" value="1"/>
</dbReference>
<keyword evidence="2" id="KW-0813">Transport</keyword>
<evidence type="ECO:0000256" key="3">
    <source>
        <dbReference type="ARBA" id="ARBA00022741"/>
    </source>
</evidence>
<dbReference type="InterPro" id="IPR015860">
    <property type="entry name" value="ABC_transpr_TagH-like"/>
</dbReference>
<dbReference type="InterPro" id="IPR017871">
    <property type="entry name" value="ABC_transporter-like_CS"/>
</dbReference>